<feature type="signal peptide" evidence="1">
    <location>
        <begin position="1"/>
        <end position="21"/>
    </location>
</feature>
<name>A0A137P430_CONC2</name>
<proteinExistence type="predicted"/>
<feature type="chain" id="PRO_5007294356" evidence="1">
    <location>
        <begin position="22"/>
        <end position="531"/>
    </location>
</feature>
<dbReference type="AlphaFoldDB" id="A0A137P430"/>
<sequence>MTKFTLIQCFVVALLTQSSLALPSKFERRSGIFGMGDSGGDNRDESLNQIINVIGDSFMNGENNDFSPKSAVGGIDGLGSALARRSGVFGIGDVGGKNRDESINQAINVIGDSFMNGRNNRFGAESTTGGISGVALNRVRRSGVLGLGDTGGKNRDESLNQAINVIGDSFMGGKNNRFAPESSTGGISGLASSRVRRSGIFGMGDSGGDNRDESLNQIINVIGDSFMDGENNDFSPKSAVGGIDGLGSAFTRRSGVFGMGDSGGQNTDNSSNQSVNTIGDSLMAGSNNVFNPQSLVGGVTGAGGLGFRRRGLFGLGESGSTNADSSNNENLFIKGDSIMSGQFNNFVPSIETGGISGVGSSHVRRSGILGLGDTGSSNSDSSLNQNLGIFGDSIMDGAHNTFGPSAKLKGVDGVGSSHVRRGLFGLGESGSTNADSSNNQNLFSKGDSIMSGQFNSFVPSLDAGGISGVGSSHVRRSGILGLGDTGSSNSDSSQNQNLAIFGDSILSGEHNTFGPSAKIAGIDGVGRSFVN</sequence>
<dbReference type="EMBL" id="KQ964524">
    <property type="protein sequence ID" value="KXN69753.1"/>
    <property type="molecule type" value="Genomic_DNA"/>
</dbReference>
<reference evidence="2 3" key="1">
    <citation type="journal article" date="2015" name="Genome Biol. Evol.">
        <title>Phylogenomic analyses indicate that early fungi evolved digesting cell walls of algal ancestors of land plants.</title>
        <authorList>
            <person name="Chang Y."/>
            <person name="Wang S."/>
            <person name="Sekimoto S."/>
            <person name="Aerts A.L."/>
            <person name="Choi C."/>
            <person name="Clum A."/>
            <person name="LaButti K.M."/>
            <person name="Lindquist E.A."/>
            <person name="Yee Ngan C."/>
            <person name="Ohm R.A."/>
            <person name="Salamov A.A."/>
            <person name="Grigoriev I.V."/>
            <person name="Spatafora J.W."/>
            <person name="Berbee M.L."/>
        </authorList>
    </citation>
    <scope>NUCLEOTIDE SEQUENCE [LARGE SCALE GENOMIC DNA]</scope>
    <source>
        <strain evidence="2 3">NRRL 28638</strain>
    </source>
</reference>
<gene>
    <name evidence="2" type="ORF">CONCODRAFT_71207</name>
</gene>
<evidence type="ECO:0000256" key="1">
    <source>
        <dbReference type="SAM" id="SignalP"/>
    </source>
</evidence>
<keyword evidence="3" id="KW-1185">Reference proteome</keyword>
<evidence type="ECO:0000313" key="2">
    <source>
        <dbReference type="EMBL" id="KXN69753.1"/>
    </source>
</evidence>
<dbReference type="Proteomes" id="UP000070444">
    <property type="component" value="Unassembled WGS sequence"/>
</dbReference>
<keyword evidence="1" id="KW-0732">Signal</keyword>
<organism evidence="2 3">
    <name type="scientific">Conidiobolus coronatus (strain ATCC 28846 / CBS 209.66 / NRRL 28638)</name>
    <name type="common">Delacroixia coronata</name>
    <dbReference type="NCBI Taxonomy" id="796925"/>
    <lineage>
        <taxon>Eukaryota</taxon>
        <taxon>Fungi</taxon>
        <taxon>Fungi incertae sedis</taxon>
        <taxon>Zoopagomycota</taxon>
        <taxon>Entomophthoromycotina</taxon>
        <taxon>Entomophthoromycetes</taxon>
        <taxon>Entomophthorales</taxon>
        <taxon>Ancylistaceae</taxon>
        <taxon>Conidiobolus</taxon>
    </lineage>
</organism>
<evidence type="ECO:0000313" key="3">
    <source>
        <dbReference type="Proteomes" id="UP000070444"/>
    </source>
</evidence>
<accession>A0A137P430</accession>
<protein>
    <submittedName>
        <fullName evidence="2">Uncharacterized protein</fullName>
    </submittedName>
</protein>